<dbReference type="EMBL" id="BFAV01000142">
    <property type="protein sequence ID" value="GBF34600.1"/>
    <property type="molecule type" value="Genomic_DNA"/>
</dbReference>
<keyword evidence="3" id="KW-1185">Reference proteome</keyword>
<feature type="transmembrane region" description="Helical" evidence="1">
    <location>
        <begin position="15"/>
        <end position="35"/>
    </location>
</feature>
<keyword evidence="1" id="KW-0812">Transmembrane</keyword>
<evidence type="ECO:0000256" key="1">
    <source>
        <dbReference type="SAM" id="Phobius"/>
    </source>
</evidence>
<comment type="caution">
    <text evidence="2">The sequence shown here is derived from an EMBL/GenBank/DDBJ whole genome shotgun (WGS) entry which is preliminary data.</text>
</comment>
<keyword evidence="1" id="KW-0472">Membrane</keyword>
<organism evidence="2 3">
    <name type="scientific">Desulfocucumis palustris</name>
    <dbReference type="NCBI Taxonomy" id="1898651"/>
    <lineage>
        <taxon>Bacteria</taxon>
        <taxon>Bacillati</taxon>
        <taxon>Bacillota</taxon>
        <taxon>Clostridia</taxon>
        <taxon>Eubacteriales</taxon>
        <taxon>Desulfocucumaceae</taxon>
        <taxon>Desulfocucumis</taxon>
    </lineage>
</organism>
<dbReference type="AlphaFoldDB" id="A0A2L2XEL5"/>
<accession>A0A2L2XEL5</accession>
<sequence length="42" mass="4773">MRTKKPGEVNTGCNFIGLLPKMCNIFNFLILKGFIKKRCGLK</sequence>
<proteinExistence type="predicted"/>
<keyword evidence="1" id="KW-1133">Transmembrane helix</keyword>
<gene>
    <name evidence="2" type="ORF">DCCM_3719</name>
</gene>
<reference evidence="3" key="1">
    <citation type="submission" date="2018-02" db="EMBL/GenBank/DDBJ databases">
        <title>Genome sequence of Desulfocucumis palustris strain NAW-5.</title>
        <authorList>
            <person name="Watanabe M."/>
            <person name="Kojima H."/>
            <person name="Fukui M."/>
        </authorList>
    </citation>
    <scope>NUCLEOTIDE SEQUENCE [LARGE SCALE GENOMIC DNA]</scope>
    <source>
        <strain evidence="3">NAW-5</strain>
    </source>
</reference>
<evidence type="ECO:0000313" key="3">
    <source>
        <dbReference type="Proteomes" id="UP000239549"/>
    </source>
</evidence>
<protein>
    <submittedName>
        <fullName evidence="2">Uncharacterized protein</fullName>
    </submittedName>
</protein>
<dbReference type="Proteomes" id="UP000239549">
    <property type="component" value="Unassembled WGS sequence"/>
</dbReference>
<name>A0A2L2XEL5_9FIRM</name>
<evidence type="ECO:0000313" key="2">
    <source>
        <dbReference type="EMBL" id="GBF34600.1"/>
    </source>
</evidence>